<organism evidence="1 2">
    <name type="scientific">Metasolibacillus meyeri</name>
    <dbReference type="NCBI Taxonomy" id="1071052"/>
    <lineage>
        <taxon>Bacteria</taxon>
        <taxon>Bacillati</taxon>
        <taxon>Bacillota</taxon>
        <taxon>Bacilli</taxon>
        <taxon>Bacillales</taxon>
        <taxon>Caryophanaceae</taxon>
        <taxon>Metasolibacillus</taxon>
    </lineage>
</organism>
<accession>A0AAW9NJ84</accession>
<dbReference type="AlphaFoldDB" id="A0AAW9NJ84"/>
<evidence type="ECO:0000313" key="1">
    <source>
        <dbReference type="EMBL" id="MEC1177797.1"/>
    </source>
</evidence>
<protein>
    <submittedName>
        <fullName evidence="1">Uncharacterized protein</fullName>
    </submittedName>
</protein>
<keyword evidence="2" id="KW-1185">Reference proteome</keyword>
<name>A0AAW9NJ84_9BACL</name>
<proteinExistence type="predicted"/>
<dbReference type="EMBL" id="JARSFG010000007">
    <property type="protein sequence ID" value="MEC1177797.1"/>
    <property type="molecule type" value="Genomic_DNA"/>
</dbReference>
<dbReference type="Proteomes" id="UP001344888">
    <property type="component" value="Unassembled WGS sequence"/>
</dbReference>
<sequence length="74" mass="8616">MIEKIVELSGEQKLKIFIYKKENVYWAEIHHDEQLKKTSKVSDFLALVTLLKVQHLDIALLLTVVSAYITPDIY</sequence>
<dbReference type="RefSeq" id="WP_326122266.1">
    <property type="nucleotide sequence ID" value="NZ_JARSFG010000007.1"/>
</dbReference>
<reference evidence="1 2" key="1">
    <citation type="submission" date="2023-03" db="EMBL/GenBank/DDBJ databases">
        <title>Bacillus Genome Sequencing.</title>
        <authorList>
            <person name="Dunlap C."/>
        </authorList>
    </citation>
    <scope>NUCLEOTIDE SEQUENCE [LARGE SCALE GENOMIC DNA]</scope>
    <source>
        <strain evidence="1 2">B-59205</strain>
    </source>
</reference>
<evidence type="ECO:0000313" key="2">
    <source>
        <dbReference type="Proteomes" id="UP001344888"/>
    </source>
</evidence>
<comment type="caution">
    <text evidence="1">The sequence shown here is derived from an EMBL/GenBank/DDBJ whole genome shotgun (WGS) entry which is preliminary data.</text>
</comment>
<gene>
    <name evidence="1" type="ORF">P9B03_04810</name>
</gene>